<dbReference type="AlphaFoldDB" id="A0A0D3EUW3"/>
<dbReference type="EnsemblPlants" id="OBART01G33450.1">
    <property type="protein sequence ID" value="OBART01G33450.1"/>
    <property type="gene ID" value="OBART01G33450"/>
</dbReference>
<organism evidence="2">
    <name type="scientific">Oryza barthii</name>
    <dbReference type="NCBI Taxonomy" id="65489"/>
    <lineage>
        <taxon>Eukaryota</taxon>
        <taxon>Viridiplantae</taxon>
        <taxon>Streptophyta</taxon>
        <taxon>Embryophyta</taxon>
        <taxon>Tracheophyta</taxon>
        <taxon>Spermatophyta</taxon>
        <taxon>Magnoliopsida</taxon>
        <taxon>Liliopsida</taxon>
        <taxon>Poales</taxon>
        <taxon>Poaceae</taxon>
        <taxon>BOP clade</taxon>
        <taxon>Oryzoideae</taxon>
        <taxon>Oryzeae</taxon>
        <taxon>Oryzinae</taxon>
        <taxon>Oryza</taxon>
    </lineage>
</organism>
<protein>
    <recommendedName>
        <fullName evidence="4">DUF834 domain-containing protein</fullName>
    </recommendedName>
</protein>
<keyword evidence="3" id="KW-1185">Reference proteome</keyword>
<evidence type="ECO:0000313" key="2">
    <source>
        <dbReference type="EnsemblPlants" id="OBART01G33450.1"/>
    </source>
</evidence>
<dbReference type="HOGENOM" id="CLU_2053510_0_0_1"/>
<evidence type="ECO:0000313" key="3">
    <source>
        <dbReference type="Proteomes" id="UP000026960"/>
    </source>
</evidence>
<reference evidence="2" key="1">
    <citation type="journal article" date="2009" name="Rice">
        <title>De Novo Next Generation Sequencing of Plant Genomes.</title>
        <authorList>
            <person name="Rounsley S."/>
            <person name="Marri P.R."/>
            <person name="Yu Y."/>
            <person name="He R."/>
            <person name="Sisneros N."/>
            <person name="Goicoechea J.L."/>
            <person name="Lee S.J."/>
            <person name="Angelova A."/>
            <person name="Kudrna D."/>
            <person name="Luo M."/>
            <person name="Affourtit J."/>
            <person name="Desany B."/>
            <person name="Knight J."/>
            <person name="Niazi F."/>
            <person name="Egholm M."/>
            <person name="Wing R.A."/>
        </authorList>
    </citation>
    <scope>NUCLEOTIDE SEQUENCE [LARGE SCALE GENOMIC DNA]</scope>
    <source>
        <strain evidence="2">cv. IRGC 105608</strain>
    </source>
</reference>
<reference evidence="2" key="2">
    <citation type="submission" date="2015-03" db="UniProtKB">
        <authorList>
            <consortium name="EnsemblPlants"/>
        </authorList>
    </citation>
    <scope>IDENTIFICATION</scope>
</reference>
<sequence>MERERGRHSGAAAEAGDRRAKCGTVEDEQHASDGRPVKLTIRLVLLWSRKRPPPPDLREKAAMARKRERCGRAAAEAGDCGVEGGAVEGKGAAAAAAMAGKTGRHGGAPVELLYLTLRVL</sequence>
<proteinExistence type="predicted"/>
<dbReference type="Gramene" id="OBART01G33450.1">
    <property type="protein sequence ID" value="OBART01G33450.1"/>
    <property type="gene ID" value="OBART01G33450"/>
</dbReference>
<evidence type="ECO:0000256" key="1">
    <source>
        <dbReference type="SAM" id="MobiDB-lite"/>
    </source>
</evidence>
<feature type="region of interest" description="Disordered" evidence="1">
    <location>
        <begin position="1"/>
        <end position="33"/>
    </location>
</feature>
<evidence type="ECO:0008006" key="4">
    <source>
        <dbReference type="Google" id="ProtNLM"/>
    </source>
</evidence>
<accession>A0A0D3EUW3</accession>
<dbReference type="PaxDb" id="65489-OBART01G33450.1"/>
<name>A0A0D3EUW3_9ORYZ</name>
<dbReference type="Proteomes" id="UP000026960">
    <property type="component" value="Chromosome 1"/>
</dbReference>